<reference evidence="4" key="1">
    <citation type="submission" date="2023-04" db="EMBL/GenBank/DDBJ databases">
        <title>Aspergillus oryzae NBRC 4228.</title>
        <authorList>
            <person name="Ichikawa N."/>
            <person name="Sato H."/>
            <person name="Tonouchi N."/>
        </authorList>
    </citation>
    <scope>NUCLEOTIDE SEQUENCE</scope>
    <source>
        <strain evidence="4">NBRC 4228</strain>
    </source>
</reference>
<accession>A0AAN4YIG2</accession>
<feature type="domain" description="MoaB/Mog" evidence="3">
    <location>
        <begin position="9"/>
        <end position="97"/>
    </location>
</feature>
<sequence length="137" mass="14444">MADPTLQPAILIVSDTASEDPSTDKVVDALTPLLLTTDQSPWKTPFSNIVPDNVLDIQRSICDWTDGQDAVNLVLLSGGTGFTSRDNTPEVCRITGDAVNPPDLILCYAGGDPSPPSSCSWTCVCVLGIHLTTVADS</sequence>
<dbReference type="GO" id="GO:0006777">
    <property type="term" value="P:Mo-molybdopterin cofactor biosynthetic process"/>
    <property type="evidence" value="ECO:0007669"/>
    <property type="project" value="UniProtKB-KW"/>
</dbReference>
<dbReference type="InterPro" id="IPR001453">
    <property type="entry name" value="MoaB/Mog_dom"/>
</dbReference>
<dbReference type="InterPro" id="IPR051920">
    <property type="entry name" value="MPT_Adenylyltrnsfr/MoaC-Rel"/>
</dbReference>
<dbReference type="Gene3D" id="3.40.980.10">
    <property type="entry name" value="MoaB/Mog-like domain"/>
    <property type="match status" value="1"/>
</dbReference>
<dbReference type="InterPro" id="IPR036425">
    <property type="entry name" value="MoaB/Mog-like_dom_sf"/>
</dbReference>
<evidence type="ECO:0000259" key="3">
    <source>
        <dbReference type="Pfam" id="PF00994"/>
    </source>
</evidence>
<dbReference type="EMBL" id="BSYA01000035">
    <property type="protein sequence ID" value="GMG27453.1"/>
    <property type="molecule type" value="Genomic_DNA"/>
</dbReference>
<organism evidence="4 5">
    <name type="scientific">Aspergillus oryzae</name>
    <name type="common">Yellow koji mold</name>
    <dbReference type="NCBI Taxonomy" id="5062"/>
    <lineage>
        <taxon>Eukaryota</taxon>
        <taxon>Fungi</taxon>
        <taxon>Dikarya</taxon>
        <taxon>Ascomycota</taxon>
        <taxon>Pezizomycotina</taxon>
        <taxon>Eurotiomycetes</taxon>
        <taxon>Eurotiomycetidae</taxon>
        <taxon>Eurotiales</taxon>
        <taxon>Aspergillaceae</taxon>
        <taxon>Aspergillus</taxon>
        <taxon>Aspergillus subgen. Circumdati</taxon>
    </lineage>
</organism>
<evidence type="ECO:0000313" key="5">
    <source>
        <dbReference type="Proteomes" id="UP001165205"/>
    </source>
</evidence>
<evidence type="ECO:0000256" key="1">
    <source>
        <dbReference type="ARBA" id="ARBA00005046"/>
    </source>
</evidence>
<dbReference type="AlphaFoldDB" id="A0AAN4YIG2"/>
<dbReference type="PANTHER" id="PTHR43764">
    <property type="entry name" value="MOLYBDENUM COFACTOR BIOSYNTHESIS"/>
    <property type="match status" value="1"/>
</dbReference>
<name>A0AAN4YIG2_ASPOZ</name>
<evidence type="ECO:0000256" key="2">
    <source>
        <dbReference type="ARBA" id="ARBA00023150"/>
    </source>
</evidence>
<dbReference type="Pfam" id="PF00994">
    <property type="entry name" value="MoCF_biosynth"/>
    <property type="match status" value="1"/>
</dbReference>
<dbReference type="Proteomes" id="UP001165205">
    <property type="component" value="Unassembled WGS sequence"/>
</dbReference>
<comment type="pathway">
    <text evidence="1">Cofactor biosynthesis; molybdopterin biosynthesis.</text>
</comment>
<gene>
    <name evidence="4" type="ORF">Aory04_000407600</name>
</gene>
<evidence type="ECO:0000313" key="4">
    <source>
        <dbReference type="EMBL" id="GMG27453.1"/>
    </source>
</evidence>
<comment type="caution">
    <text evidence="4">The sequence shown here is derived from an EMBL/GenBank/DDBJ whole genome shotgun (WGS) entry which is preliminary data.</text>
</comment>
<dbReference type="PANTHER" id="PTHR43764:SF1">
    <property type="entry name" value="MOLYBDOPTERIN MOLYBDOTRANSFERASE"/>
    <property type="match status" value="1"/>
</dbReference>
<dbReference type="SUPFAM" id="SSF53218">
    <property type="entry name" value="Molybdenum cofactor biosynthesis proteins"/>
    <property type="match status" value="1"/>
</dbReference>
<keyword evidence="2" id="KW-0501">Molybdenum cofactor biosynthesis</keyword>
<proteinExistence type="predicted"/>
<protein>
    <submittedName>
        <fullName evidence="4">Unnamed protein product</fullName>
    </submittedName>
</protein>